<dbReference type="NCBIfam" id="TIGR04057">
    <property type="entry name" value="SusC_RagA_signa"/>
    <property type="match status" value="1"/>
</dbReference>
<keyword evidence="12" id="KW-0675">Receptor</keyword>
<protein>
    <submittedName>
        <fullName evidence="12">TonB-dependent receptor</fullName>
    </submittedName>
</protein>
<evidence type="ECO:0000256" key="4">
    <source>
        <dbReference type="ARBA" id="ARBA00022692"/>
    </source>
</evidence>
<dbReference type="InterPro" id="IPR039426">
    <property type="entry name" value="TonB-dep_rcpt-like"/>
</dbReference>
<dbReference type="Proteomes" id="UP001597118">
    <property type="component" value="Unassembled WGS sequence"/>
</dbReference>
<keyword evidence="7 8" id="KW-0998">Cell outer membrane</keyword>
<evidence type="ECO:0000313" key="12">
    <source>
        <dbReference type="EMBL" id="MFD1630011.1"/>
    </source>
</evidence>
<keyword evidence="6 8" id="KW-0472">Membrane</keyword>
<dbReference type="SUPFAM" id="SSF56935">
    <property type="entry name" value="Porins"/>
    <property type="match status" value="1"/>
</dbReference>
<dbReference type="InterPro" id="IPR023997">
    <property type="entry name" value="TonB-dep_OMP_SusC/RagA_CS"/>
</dbReference>
<keyword evidence="3 8" id="KW-1134">Transmembrane beta strand</keyword>
<accession>A0ABW4IB77</accession>
<evidence type="ECO:0000256" key="6">
    <source>
        <dbReference type="ARBA" id="ARBA00023136"/>
    </source>
</evidence>
<evidence type="ECO:0000259" key="11">
    <source>
        <dbReference type="Pfam" id="PF07715"/>
    </source>
</evidence>
<keyword evidence="2 8" id="KW-0813">Transport</keyword>
<feature type="domain" description="TonB-dependent receptor-like beta-barrel" evidence="10">
    <location>
        <begin position="548"/>
        <end position="1110"/>
    </location>
</feature>
<evidence type="ECO:0000256" key="5">
    <source>
        <dbReference type="ARBA" id="ARBA00023077"/>
    </source>
</evidence>
<evidence type="ECO:0000256" key="2">
    <source>
        <dbReference type="ARBA" id="ARBA00022448"/>
    </source>
</evidence>
<dbReference type="InterPro" id="IPR023996">
    <property type="entry name" value="TonB-dep_OMP_SusC/RagA"/>
</dbReference>
<evidence type="ECO:0000256" key="1">
    <source>
        <dbReference type="ARBA" id="ARBA00004571"/>
    </source>
</evidence>
<comment type="similarity">
    <text evidence="8 9">Belongs to the TonB-dependent receptor family.</text>
</comment>
<dbReference type="InterPro" id="IPR012910">
    <property type="entry name" value="Plug_dom"/>
</dbReference>
<comment type="subcellular location">
    <subcellularLocation>
        <location evidence="1 8">Cell outer membrane</location>
        <topology evidence="1 8">Multi-pass membrane protein</topology>
    </subcellularLocation>
</comment>
<dbReference type="InterPro" id="IPR000531">
    <property type="entry name" value="Beta-barrel_TonB"/>
</dbReference>
<dbReference type="InterPro" id="IPR036942">
    <property type="entry name" value="Beta-barrel_TonB_sf"/>
</dbReference>
<dbReference type="Pfam" id="PF00593">
    <property type="entry name" value="TonB_dep_Rec_b-barrel"/>
    <property type="match status" value="1"/>
</dbReference>
<evidence type="ECO:0000313" key="13">
    <source>
        <dbReference type="Proteomes" id="UP001597118"/>
    </source>
</evidence>
<dbReference type="Pfam" id="PF13715">
    <property type="entry name" value="CarbopepD_reg_2"/>
    <property type="match status" value="1"/>
</dbReference>
<dbReference type="NCBIfam" id="TIGR04056">
    <property type="entry name" value="OMP_RagA_SusC"/>
    <property type="match status" value="1"/>
</dbReference>
<dbReference type="PROSITE" id="PS52016">
    <property type="entry name" value="TONB_DEPENDENT_REC_3"/>
    <property type="match status" value="1"/>
</dbReference>
<reference evidence="13" key="1">
    <citation type="journal article" date="2019" name="Int. J. Syst. Evol. Microbiol.">
        <title>The Global Catalogue of Microorganisms (GCM) 10K type strain sequencing project: providing services to taxonomists for standard genome sequencing and annotation.</title>
        <authorList>
            <consortium name="The Broad Institute Genomics Platform"/>
            <consortium name="The Broad Institute Genome Sequencing Center for Infectious Disease"/>
            <person name="Wu L."/>
            <person name="Ma J."/>
        </authorList>
    </citation>
    <scope>NUCLEOTIDE SEQUENCE [LARGE SCALE GENOMIC DNA]</scope>
    <source>
        <strain evidence="13">CCUG 53762</strain>
    </source>
</reference>
<evidence type="ECO:0000256" key="7">
    <source>
        <dbReference type="ARBA" id="ARBA00023237"/>
    </source>
</evidence>
<dbReference type="RefSeq" id="WP_379662387.1">
    <property type="nucleotide sequence ID" value="NZ_JBHUDG010000013.1"/>
</dbReference>
<keyword evidence="13" id="KW-1185">Reference proteome</keyword>
<name>A0ABW4IB77_9SPHI</name>
<keyword evidence="4 8" id="KW-0812">Transmembrane</keyword>
<evidence type="ECO:0000256" key="3">
    <source>
        <dbReference type="ARBA" id="ARBA00022452"/>
    </source>
</evidence>
<evidence type="ECO:0000259" key="10">
    <source>
        <dbReference type="Pfam" id="PF00593"/>
    </source>
</evidence>
<keyword evidence="5 9" id="KW-0798">TonB box</keyword>
<evidence type="ECO:0000256" key="8">
    <source>
        <dbReference type="PROSITE-ProRule" id="PRU01360"/>
    </source>
</evidence>
<dbReference type="Pfam" id="PF07715">
    <property type="entry name" value="Plug"/>
    <property type="match status" value="1"/>
</dbReference>
<comment type="caution">
    <text evidence="12">The sequence shown here is derived from an EMBL/GenBank/DDBJ whole genome shotgun (WGS) entry which is preliminary data.</text>
</comment>
<organism evidence="12 13">
    <name type="scientific">Pseudopedobacter beijingensis</name>
    <dbReference type="NCBI Taxonomy" id="1207056"/>
    <lineage>
        <taxon>Bacteria</taxon>
        <taxon>Pseudomonadati</taxon>
        <taxon>Bacteroidota</taxon>
        <taxon>Sphingobacteriia</taxon>
        <taxon>Sphingobacteriales</taxon>
        <taxon>Sphingobacteriaceae</taxon>
        <taxon>Pseudopedobacter</taxon>
    </lineage>
</organism>
<dbReference type="InterPro" id="IPR037066">
    <property type="entry name" value="Plug_dom_sf"/>
</dbReference>
<gene>
    <name evidence="12" type="ORF">ACFSAH_08990</name>
</gene>
<feature type="domain" description="TonB-dependent receptor plug" evidence="11">
    <location>
        <begin position="231"/>
        <end position="337"/>
    </location>
</feature>
<evidence type="ECO:0000256" key="9">
    <source>
        <dbReference type="RuleBase" id="RU003357"/>
    </source>
</evidence>
<dbReference type="EMBL" id="JBHUDG010000013">
    <property type="protein sequence ID" value="MFD1630011.1"/>
    <property type="molecule type" value="Genomic_DNA"/>
</dbReference>
<dbReference type="Gene3D" id="2.40.170.20">
    <property type="entry name" value="TonB-dependent receptor, beta-barrel domain"/>
    <property type="match status" value="1"/>
</dbReference>
<dbReference type="SUPFAM" id="SSF49464">
    <property type="entry name" value="Carboxypeptidase regulatory domain-like"/>
    <property type="match status" value="1"/>
</dbReference>
<sequence>MKCSLQYPDFVKIMRITFMQMMLFAIFTGVSLASNVSAQGVLDRTINLSLKNVYLDEALKKLEMSADVKFVYSKDFVSTSDKVSITAQGIKLKAILDDLLLQHDISYEIINDRIILKKYREDANVVRYEDISQQIKQQQVTITGVVKSSTGELLPGVTVRIKGLQSGTLTDVDGKYTIRIPDRKTVLTFSYLGFVSQEKSVGTETIINITLVEDAQNLQEVIVVGYGTQRKATLTGAITTISGKEILKSPTSNVTNSLIGRTPGLGAVQRSGQPGSNSAQINIRGVATYNNSSAIVIVDGVERPDFGDIDPNEIESISVLKDASSTAIFGIRGANGVIVVTTKSGKEDKPRVSYSGNISLQTYTGIPKSLDAYSNAYLINEANRNDGLSPTWSETALQKFKDGSDPIGYPNINWFNYVTRKFYPQTQHNVNVSGGTKVIKYFASVGYLFEDGIFKKFDSPYQIKSTPDYNRYNFRSNIDIKLSKNLDVGVKLGGRLQKRYQPSGLQGNSFSYDNVEAMISRILQVPAFAYPVMLPDGRLAQNPSVGTNIWNPLGVLTRWGTRNDDNNSVQSTFVLNYKLDAITKGLSFKTTYAYDSYFESTTRRNASWAAYVIDRDSKEITLTGDRPRDEPLSGLINNFGGTIHSNLQTGFNYDRSFGHHNLSGLVLFTRQLINVQGSSATTAPPKASQGVVNRLTYNYAEKYFAEFNAAYNGSENFPAGLKYGFFPAISAGWTISNEDFLKESKWIDHLKLRGSYGIVGNDDIGRRFLYLTNYSRVTSVNLVGSPAYSIPGNAVRFGDPNSVTTYPVVHLPENSIGNPQITWETGTKRNVGIESKFFNNVITLNIDLFDETRKDILTPRQSGLEILGQPYPSLNVGEVYNKGYEIELDFNKQAGELSYGLNSQLSFARNRIISRDEPIGRPDYQKQEGKRVGQFFGYITNGFYQSQEDINNYIPNELGTPIPGDLKYVDYNGDGRINSDDRAPIGFSRTPEYIFSITPRLAYKGFSFSLMFQGVANVSSDVILTEQNNGQQMYEFMLNRWTPETAATATWPALHSRGNPYISYQLNDFILQDASYVKLRNAEISWSLPARMLQPLKISSLRIFLTGQNLITWTKFKMYLDPENINVTNTDFSKQSIYPTSRIYNLGVNLQL</sequence>
<proteinExistence type="inferred from homology"/>
<dbReference type="Gene3D" id="2.170.130.10">
    <property type="entry name" value="TonB-dependent receptor, plug domain"/>
    <property type="match status" value="1"/>
</dbReference>
<dbReference type="InterPro" id="IPR008969">
    <property type="entry name" value="CarboxyPept-like_regulatory"/>
</dbReference>
<dbReference type="Gene3D" id="2.60.40.1120">
    <property type="entry name" value="Carboxypeptidase-like, regulatory domain"/>
    <property type="match status" value="1"/>
</dbReference>